<organism evidence="1">
    <name type="scientific">viral metagenome</name>
    <dbReference type="NCBI Taxonomy" id="1070528"/>
    <lineage>
        <taxon>unclassified sequences</taxon>
        <taxon>metagenomes</taxon>
        <taxon>organismal metagenomes</taxon>
    </lineage>
</organism>
<dbReference type="EMBL" id="MN739146">
    <property type="protein sequence ID" value="QHS90783.1"/>
    <property type="molecule type" value="Genomic_DNA"/>
</dbReference>
<evidence type="ECO:0000313" key="1">
    <source>
        <dbReference type="EMBL" id="QHS90783.1"/>
    </source>
</evidence>
<sequence length="79" mass="9188">MDSFWGCACLAEMDVYSVVHYKGLDYIKTDEKTWECIGSWQSIPQQIDIEGGCHVEKRGRGRPRKQLLKRSFHALRNTN</sequence>
<accession>A0A6C0BHF2</accession>
<name>A0A6C0BHF2_9ZZZZ</name>
<protein>
    <submittedName>
        <fullName evidence="1">Uncharacterized protein</fullName>
    </submittedName>
</protein>
<proteinExistence type="predicted"/>
<reference evidence="1" key="1">
    <citation type="journal article" date="2020" name="Nature">
        <title>Giant virus diversity and host interactions through global metagenomics.</title>
        <authorList>
            <person name="Schulz F."/>
            <person name="Roux S."/>
            <person name="Paez-Espino D."/>
            <person name="Jungbluth S."/>
            <person name="Walsh D.A."/>
            <person name="Denef V.J."/>
            <person name="McMahon K.D."/>
            <person name="Konstantinidis K.T."/>
            <person name="Eloe-Fadrosh E.A."/>
            <person name="Kyrpides N.C."/>
            <person name="Woyke T."/>
        </authorList>
    </citation>
    <scope>NUCLEOTIDE SEQUENCE</scope>
    <source>
        <strain evidence="1">GVMAG-M-3300010354-11</strain>
    </source>
</reference>
<dbReference type="AlphaFoldDB" id="A0A6C0BHF2"/>